<keyword evidence="9" id="KW-0539">Nucleus</keyword>
<dbReference type="PANTHER" id="PTHR24006:SF722">
    <property type="entry name" value="UBIQUITIN CARBOXYL-TERMINAL HYDROLASE 48"/>
    <property type="match status" value="1"/>
</dbReference>
<comment type="catalytic activity">
    <reaction evidence="1">
        <text>Thiol-dependent hydrolysis of ester, thioester, amide, peptide and isopeptide bonds formed by the C-terminal Gly of ubiquitin (a 76-residue protein attached to proteins as an intracellular targeting signal).</text>
        <dbReference type="EC" id="3.4.19.12"/>
    </reaction>
</comment>
<dbReference type="GO" id="GO:0016579">
    <property type="term" value="P:protein deubiquitination"/>
    <property type="evidence" value="ECO:0007669"/>
    <property type="project" value="InterPro"/>
</dbReference>
<evidence type="ECO:0000256" key="6">
    <source>
        <dbReference type="ARBA" id="ARBA00022786"/>
    </source>
</evidence>
<dbReference type="InterPro" id="IPR001394">
    <property type="entry name" value="Peptidase_C19_UCH"/>
</dbReference>
<dbReference type="InterPro" id="IPR028889">
    <property type="entry name" value="USP"/>
</dbReference>
<evidence type="ECO:0000256" key="2">
    <source>
        <dbReference type="ARBA" id="ARBA00004123"/>
    </source>
</evidence>
<dbReference type="PROSITE" id="PS00973">
    <property type="entry name" value="USP_2"/>
    <property type="match status" value="1"/>
</dbReference>
<dbReference type="AlphaFoldDB" id="B8CCM4"/>
<evidence type="ECO:0000313" key="11">
    <source>
        <dbReference type="EMBL" id="EED88973.1"/>
    </source>
</evidence>
<dbReference type="Proteomes" id="UP000001449">
    <property type="component" value="Chromosome 14"/>
</dbReference>
<evidence type="ECO:0000313" key="12">
    <source>
        <dbReference type="Proteomes" id="UP000001449"/>
    </source>
</evidence>
<keyword evidence="12" id="KW-1185">Reference proteome</keyword>
<keyword evidence="6" id="KW-0833">Ubl conjugation pathway</keyword>
<gene>
    <name evidence="11" type="ORF">THAPSDRAFT_37366</name>
</gene>
<feature type="non-terminal residue" evidence="11">
    <location>
        <position position="1"/>
    </location>
</feature>
<dbReference type="RefSeq" id="XP_002293964.1">
    <property type="nucleotide sequence ID" value="XM_002293928.1"/>
</dbReference>
<dbReference type="Gene3D" id="3.90.70.10">
    <property type="entry name" value="Cysteine proteinases"/>
    <property type="match status" value="1"/>
</dbReference>
<evidence type="ECO:0000256" key="3">
    <source>
        <dbReference type="ARBA" id="ARBA00009085"/>
    </source>
</evidence>
<proteinExistence type="inferred from homology"/>
<dbReference type="SUPFAM" id="SSF54001">
    <property type="entry name" value="Cysteine proteinases"/>
    <property type="match status" value="1"/>
</dbReference>
<keyword evidence="7" id="KW-0378">Hydrolase</keyword>
<dbReference type="eggNOG" id="KOG1863">
    <property type="taxonomic scope" value="Eukaryota"/>
</dbReference>
<protein>
    <recommendedName>
        <fullName evidence="4">ubiquitinyl hydrolase 1</fullName>
        <ecNumber evidence="4">3.4.19.12</ecNumber>
    </recommendedName>
</protein>
<keyword evidence="8" id="KW-0788">Thiol protease</keyword>
<comment type="subcellular location">
    <subcellularLocation>
        <location evidence="2">Nucleus</location>
    </subcellularLocation>
</comment>
<keyword evidence="5" id="KW-0645">Protease</keyword>
<dbReference type="InterPro" id="IPR050164">
    <property type="entry name" value="Peptidase_C19"/>
</dbReference>
<feature type="non-terminal residue" evidence="11">
    <location>
        <position position="169"/>
    </location>
</feature>
<dbReference type="STRING" id="35128.B8CCM4"/>
<feature type="domain" description="USP" evidence="10">
    <location>
        <begin position="1"/>
        <end position="169"/>
    </location>
</feature>
<dbReference type="OMA" id="WCERELP"/>
<dbReference type="Pfam" id="PF00443">
    <property type="entry name" value="UCH"/>
    <property type="match status" value="1"/>
</dbReference>
<dbReference type="InterPro" id="IPR018200">
    <property type="entry name" value="USP_CS"/>
</dbReference>
<reference evidence="11 12" key="1">
    <citation type="journal article" date="2004" name="Science">
        <title>The genome of the diatom Thalassiosira pseudonana: ecology, evolution, and metabolism.</title>
        <authorList>
            <person name="Armbrust E.V."/>
            <person name="Berges J.A."/>
            <person name="Bowler C."/>
            <person name="Green B.R."/>
            <person name="Martinez D."/>
            <person name="Putnam N.H."/>
            <person name="Zhou S."/>
            <person name="Allen A.E."/>
            <person name="Apt K.E."/>
            <person name="Bechner M."/>
            <person name="Brzezinski M.A."/>
            <person name="Chaal B.K."/>
            <person name="Chiovitti A."/>
            <person name="Davis A.K."/>
            <person name="Demarest M.S."/>
            <person name="Detter J.C."/>
            <person name="Glavina T."/>
            <person name="Goodstein D."/>
            <person name="Hadi M.Z."/>
            <person name="Hellsten U."/>
            <person name="Hildebrand M."/>
            <person name="Jenkins B.D."/>
            <person name="Jurka J."/>
            <person name="Kapitonov V.V."/>
            <person name="Kroger N."/>
            <person name="Lau W.W."/>
            <person name="Lane T.W."/>
            <person name="Larimer F.W."/>
            <person name="Lippmeier J.C."/>
            <person name="Lucas S."/>
            <person name="Medina M."/>
            <person name="Montsant A."/>
            <person name="Obornik M."/>
            <person name="Parker M.S."/>
            <person name="Palenik B."/>
            <person name="Pazour G.J."/>
            <person name="Richardson P.M."/>
            <person name="Rynearson T.A."/>
            <person name="Saito M.A."/>
            <person name="Schwartz D.C."/>
            <person name="Thamatrakoln K."/>
            <person name="Valentin K."/>
            <person name="Vardi A."/>
            <person name="Wilkerson F.P."/>
            <person name="Rokhsar D.S."/>
        </authorList>
    </citation>
    <scope>NUCLEOTIDE SEQUENCE [LARGE SCALE GENOMIC DNA]</scope>
    <source>
        <strain evidence="11 12">CCMP1335</strain>
    </source>
</reference>
<dbReference type="GO" id="GO:0005634">
    <property type="term" value="C:nucleus"/>
    <property type="evidence" value="ECO:0007669"/>
    <property type="project" value="UniProtKB-SubCell"/>
</dbReference>
<organism evidence="11 12">
    <name type="scientific">Thalassiosira pseudonana</name>
    <name type="common">Marine diatom</name>
    <name type="synonym">Cyclotella nana</name>
    <dbReference type="NCBI Taxonomy" id="35128"/>
    <lineage>
        <taxon>Eukaryota</taxon>
        <taxon>Sar</taxon>
        <taxon>Stramenopiles</taxon>
        <taxon>Ochrophyta</taxon>
        <taxon>Bacillariophyta</taxon>
        <taxon>Coscinodiscophyceae</taxon>
        <taxon>Thalassiosirophycidae</taxon>
        <taxon>Thalassiosirales</taxon>
        <taxon>Thalassiosiraceae</taxon>
        <taxon>Thalassiosira</taxon>
    </lineage>
</organism>
<reference evidence="11 12" key="2">
    <citation type="journal article" date="2008" name="Nature">
        <title>The Phaeodactylum genome reveals the evolutionary history of diatom genomes.</title>
        <authorList>
            <person name="Bowler C."/>
            <person name="Allen A.E."/>
            <person name="Badger J.H."/>
            <person name="Grimwood J."/>
            <person name="Jabbari K."/>
            <person name="Kuo A."/>
            <person name="Maheswari U."/>
            <person name="Martens C."/>
            <person name="Maumus F."/>
            <person name="Otillar R.P."/>
            <person name="Rayko E."/>
            <person name="Salamov A."/>
            <person name="Vandepoele K."/>
            <person name="Beszteri B."/>
            <person name="Gruber A."/>
            <person name="Heijde M."/>
            <person name="Katinka M."/>
            <person name="Mock T."/>
            <person name="Valentin K."/>
            <person name="Verret F."/>
            <person name="Berges J.A."/>
            <person name="Brownlee C."/>
            <person name="Cadoret J.P."/>
            <person name="Chiovitti A."/>
            <person name="Choi C.J."/>
            <person name="Coesel S."/>
            <person name="De Martino A."/>
            <person name="Detter J.C."/>
            <person name="Durkin C."/>
            <person name="Falciatore A."/>
            <person name="Fournet J."/>
            <person name="Haruta M."/>
            <person name="Huysman M.J."/>
            <person name="Jenkins B.D."/>
            <person name="Jiroutova K."/>
            <person name="Jorgensen R.E."/>
            <person name="Joubert Y."/>
            <person name="Kaplan A."/>
            <person name="Kroger N."/>
            <person name="Kroth P.G."/>
            <person name="La Roche J."/>
            <person name="Lindquist E."/>
            <person name="Lommer M."/>
            <person name="Martin-Jezequel V."/>
            <person name="Lopez P.J."/>
            <person name="Lucas S."/>
            <person name="Mangogna M."/>
            <person name="McGinnis K."/>
            <person name="Medlin L.K."/>
            <person name="Montsant A."/>
            <person name="Oudot-Le Secq M.P."/>
            <person name="Napoli C."/>
            <person name="Obornik M."/>
            <person name="Parker M.S."/>
            <person name="Petit J.L."/>
            <person name="Porcel B.M."/>
            <person name="Poulsen N."/>
            <person name="Robison M."/>
            <person name="Rychlewski L."/>
            <person name="Rynearson T.A."/>
            <person name="Schmutz J."/>
            <person name="Shapiro H."/>
            <person name="Siaut M."/>
            <person name="Stanley M."/>
            <person name="Sussman M.R."/>
            <person name="Taylor A.R."/>
            <person name="Vardi A."/>
            <person name="von Dassow P."/>
            <person name="Vyverman W."/>
            <person name="Willis A."/>
            <person name="Wyrwicz L.S."/>
            <person name="Rokhsar D.S."/>
            <person name="Weissenbach J."/>
            <person name="Armbrust E.V."/>
            <person name="Green B.R."/>
            <person name="Van de Peer Y."/>
            <person name="Grigoriev I.V."/>
        </authorList>
    </citation>
    <scope>NUCLEOTIDE SEQUENCE [LARGE SCALE GENOMIC DNA]</scope>
    <source>
        <strain evidence="11 12">CCMP1335</strain>
    </source>
</reference>
<dbReference type="EC" id="3.4.19.12" evidence="4"/>
<evidence type="ECO:0000256" key="5">
    <source>
        <dbReference type="ARBA" id="ARBA00022670"/>
    </source>
</evidence>
<dbReference type="PROSITE" id="PS50235">
    <property type="entry name" value="USP_3"/>
    <property type="match status" value="1"/>
</dbReference>
<dbReference type="PaxDb" id="35128-Thaps37366"/>
<evidence type="ECO:0000256" key="4">
    <source>
        <dbReference type="ARBA" id="ARBA00012759"/>
    </source>
</evidence>
<name>B8CCM4_THAPS</name>
<evidence type="ECO:0000256" key="8">
    <source>
        <dbReference type="ARBA" id="ARBA00022807"/>
    </source>
</evidence>
<evidence type="ECO:0000256" key="1">
    <source>
        <dbReference type="ARBA" id="ARBA00000707"/>
    </source>
</evidence>
<evidence type="ECO:0000256" key="7">
    <source>
        <dbReference type="ARBA" id="ARBA00022801"/>
    </source>
</evidence>
<sequence>IFGGTYLYTTKCSDCGTTSERRENFMDISLPIDISNDVDVKRCLDSYTRPEFLDGDNQYLCSGCNKKNDAVRSLVFERLPPVLNLQLARYVFDYESYNKKKISTKVLLPRTLEVSRASSNSNDDKSVYILCAVQNHLGTSAHGGHYVAECLDWMTGLWYEFNDDEVKLL</sequence>
<dbReference type="GO" id="GO:0004843">
    <property type="term" value="F:cysteine-type deubiquitinase activity"/>
    <property type="evidence" value="ECO:0007669"/>
    <property type="project" value="UniProtKB-EC"/>
</dbReference>
<comment type="similarity">
    <text evidence="3">Belongs to the peptidase C19 family.</text>
</comment>
<dbReference type="EMBL" id="CM000649">
    <property type="protein sequence ID" value="EED88973.1"/>
    <property type="molecule type" value="Genomic_DNA"/>
</dbReference>
<dbReference type="InParanoid" id="B8CCM4"/>
<dbReference type="HOGENOM" id="CLU_1582818_0_0_1"/>
<dbReference type="InterPro" id="IPR038765">
    <property type="entry name" value="Papain-like_cys_pep_sf"/>
</dbReference>
<evidence type="ECO:0000259" key="10">
    <source>
        <dbReference type="PROSITE" id="PS50235"/>
    </source>
</evidence>
<dbReference type="GO" id="GO:0006508">
    <property type="term" value="P:proteolysis"/>
    <property type="evidence" value="ECO:0007669"/>
    <property type="project" value="UniProtKB-KW"/>
</dbReference>
<dbReference type="KEGG" id="tps:THAPSDRAFT_37366"/>
<evidence type="ECO:0000256" key="9">
    <source>
        <dbReference type="ARBA" id="ARBA00023242"/>
    </source>
</evidence>
<dbReference type="GeneID" id="7452721"/>
<accession>B8CCM4</accession>
<dbReference type="PANTHER" id="PTHR24006">
    <property type="entry name" value="UBIQUITIN CARBOXYL-TERMINAL HYDROLASE"/>
    <property type="match status" value="1"/>
</dbReference>
<dbReference type="FunFam" id="3.90.70.10:FF:000558">
    <property type="entry name" value="Predicted protein"/>
    <property type="match status" value="1"/>
</dbReference>